<evidence type="ECO:0000259" key="8">
    <source>
        <dbReference type="Pfam" id="PF13813"/>
    </source>
</evidence>
<organism evidence="9 10">
    <name type="scientific">Diplodia corticola</name>
    <dbReference type="NCBI Taxonomy" id="236234"/>
    <lineage>
        <taxon>Eukaryota</taxon>
        <taxon>Fungi</taxon>
        <taxon>Dikarya</taxon>
        <taxon>Ascomycota</taxon>
        <taxon>Pezizomycotina</taxon>
        <taxon>Dothideomycetes</taxon>
        <taxon>Dothideomycetes incertae sedis</taxon>
        <taxon>Botryosphaeriales</taxon>
        <taxon>Botryosphaeriaceae</taxon>
        <taxon>Diplodia</taxon>
    </lineage>
</organism>
<sequence length="411" mass="44204">MPSGSPWLAPGALAFGATEVAFLALYATTVLFVPSHAALVRLTAVVALFALTYMLQDAFFQWTSNPHWRGFTAASLPVQLMSASDIIFITRLNSTAIRGRTILHQAYRAIVLLLNQRRIGTIWQVKNVPPTTTSSRTTFLRSRLATTLLAYLALDALTSGPTPPAAMIAPQKQTLLPAQLSTLSRADLTFRLSSSLLYWLSGFLLLLLVSNALALPLVATGLSSPHDRPPLFGALADAYSLRRCWGAVWHQCLRRGLTAHADFVADRVLRIPRGCTLLSRYARLFAAFGLSGLVHHVCVRAMGVPPAESGALVFFLLQALGIVVEDAVQAVCGVGRAAGSGAGAGAGRGLFARMNAGLRRGIGYVWVVAFVAWSSPTWFYAQSRVGTDPEILLPVRVARPLVGMLKGFVRA</sequence>
<gene>
    <name evidence="9" type="ORF">BKCO1_5100055</name>
</gene>
<dbReference type="STRING" id="236234.A0A1J9QQL3"/>
<dbReference type="Proteomes" id="UP000183809">
    <property type="component" value="Unassembled WGS sequence"/>
</dbReference>
<keyword evidence="4 7" id="KW-0812">Transmembrane</keyword>
<evidence type="ECO:0000313" key="10">
    <source>
        <dbReference type="Proteomes" id="UP000183809"/>
    </source>
</evidence>
<evidence type="ECO:0000313" key="9">
    <source>
        <dbReference type="EMBL" id="OJD31222.1"/>
    </source>
</evidence>
<evidence type="ECO:0000256" key="3">
    <source>
        <dbReference type="ARBA" id="ARBA00022679"/>
    </source>
</evidence>
<name>A0A1J9QQL3_9PEZI</name>
<protein>
    <submittedName>
        <fullName evidence="9">Tri7-like toxin biosynthesis protein</fullName>
    </submittedName>
</protein>
<feature type="transmembrane region" description="Helical" evidence="7">
    <location>
        <begin position="361"/>
        <end position="381"/>
    </location>
</feature>
<dbReference type="InterPro" id="IPR044851">
    <property type="entry name" value="Wax_synthase"/>
</dbReference>
<dbReference type="EMBL" id="MNUE01000051">
    <property type="protein sequence ID" value="OJD31222.1"/>
    <property type="molecule type" value="Genomic_DNA"/>
</dbReference>
<feature type="domain" description="Wax synthase" evidence="8">
    <location>
        <begin position="229"/>
        <end position="317"/>
    </location>
</feature>
<proteinExistence type="inferred from homology"/>
<dbReference type="GeneID" id="31017237"/>
<dbReference type="InterPro" id="IPR032805">
    <property type="entry name" value="Wax_synthase_dom"/>
</dbReference>
<evidence type="ECO:0000256" key="6">
    <source>
        <dbReference type="ARBA" id="ARBA00023136"/>
    </source>
</evidence>
<accession>A0A1J9QQL3</accession>
<dbReference type="AlphaFoldDB" id="A0A1J9QQL3"/>
<evidence type="ECO:0000256" key="1">
    <source>
        <dbReference type="ARBA" id="ARBA00004141"/>
    </source>
</evidence>
<reference evidence="9 10" key="1">
    <citation type="submission" date="2016-10" db="EMBL/GenBank/DDBJ databases">
        <title>Proteomics and genomics reveal pathogen-plant mechanisms compatible with a hemibiotrophic lifestyle of Diplodia corticola.</title>
        <authorList>
            <person name="Fernandes I."/>
            <person name="De Jonge R."/>
            <person name="Van De Peer Y."/>
            <person name="Devreese B."/>
            <person name="Alves A."/>
            <person name="Esteves A.C."/>
        </authorList>
    </citation>
    <scope>NUCLEOTIDE SEQUENCE [LARGE SCALE GENOMIC DNA]</scope>
    <source>
        <strain evidence="9 10">CBS 112549</strain>
    </source>
</reference>
<dbReference type="GO" id="GO:0006629">
    <property type="term" value="P:lipid metabolic process"/>
    <property type="evidence" value="ECO:0007669"/>
    <property type="project" value="InterPro"/>
</dbReference>
<feature type="transmembrane region" description="Helical" evidence="7">
    <location>
        <begin position="38"/>
        <end position="56"/>
    </location>
</feature>
<dbReference type="RefSeq" id="XP_020127482.1">
    <property type="nucleotide sequence ID" value="XM_020276976.1"/>
</dbReference>
<dbReference type="GO" id="GO:0016020">
    <property type="term" value="C:membrane"/>
    <property type="evidence" value="ECO:0007669"/>
    <property type="project" value="UniProtKB-SubCell"/>
</dbReference>
<evidence type="ECO:0000256" key="2">
    <source>
        <dbReference type="ARBA" id="ARBA00007282"/>
    </source>
</evidence>
<evidence type="ECO:0000256" key="5">
    <source>
        <dbReference type="ARBA" id="ARBA00022989"/>
    </source>
</evidence>
<dbReference type="PANTHER" id="PTHR31595">
    <property type="entry name" value="LONG-CHAIN-ALCOHOL O-FATTY-ACYLTRANSFERASE 3-RELATED"/>
    <property type="match status" value="1"/>
</dbReference>
<evidence type="ECO:0000256" key="4">
    <source>
        <dbReference type="ARBA" id="ARBA00022692"/>
    </source>
</evidence>
<feature type="transmembrane region" description="Helical" evidence="7">
    <location>
        <begin position="196"/>
        <end position="219"/>
    </location>
</feature>
<dbReference type="GO" id="GO:0008374">
    <property type="term" value="F:O-acyltransferase activity"/>
    <property type="evidence" value="ECO:0007669"/>
    <property type="project" value="InterPro"/>
</dbReference>
<dbReference type="PANTHER" id="PTHR31595:SF27">
    <property type="entry name" value="WAX SYNTHASE DOMAIN-CONTAINING PROTEIN-RELATED"/>
    <property type="match status" value="1"/>
</dbReference>
<keyword evidence="3" id="KW-0808">Transferase</keyword>
<comment type="subcellular location">
    <subcellularLocation>
        <location evidence="1">Membrane</location>
        <topology evidence="1">Multi-pass membrane protein</topology>
    </subcellularLocation>
</comment>
<keyword evidence="10" id="KW-1185">Reference proteome</keyword>
<comment type="caution">
    <text evidence="9">The sequence shown here is derived from an EMBL/GenBank/DDBJ whole genome shotgun (WGS) entry which is preliminary data.</text>
</comment>
<comment type="similarity">
    <text evidence="2">Belongs to the wax synthase family.</text>
</comment>
<dbReference type="OrthoDB" id="1077582at2759"/>
<dbReference type="Pfam" id="PF13813">
    <property type="entry name" value="MBOAT_2"/>
    <property type="match status" value="1"/>
</dbReference>
<keyword evidence="5 7" id="KW-1133">Transmembrane helix</keyword>
<keyword evidence="6 7" id="KW-0472">Membrane</keyword>
<evidence type="ECO:0000256" key="7">
    <source>
        <dbReference type="SAM" id="Phobius"/>
    </source>
</evidence>
<feature type="transmembrane region" description="Helical" evidence="7">
    <location>
        <begin position="12"/>
        <end position="33"/>
    </location>
</feature>